<feature type="domain" description="ATP-grasp" evidence="4">
    <location>
        <begin position="109"/>
        <end position="318"/>
    </location>
</feature>
<dbReference type="Gene3D" id="3.30.470.20">
    <property type="entry name" value="ATP-grasp fold, B domain"/>
    <property type="match status" value="1"/>
</dbReference>
<dbReference type="SUPFAM" id="SSF56059">
    <property type="entry name" value="Glutathione synthetase ATP-binding domain-like"/>
    <property type="match status" value="1"/>
</dbReference>
<dbReference type="GO" id="GO:0046872">
    <property type="term" value="F:metal ion binding"/>
    <property type="evidence" value="ECO:0007669"/>
    <property type="project" value="InterPro"/>
</dbReference>
<comment type="similarity">
    <text evidence="1">Belongs to the D-alanine--D-alanine ligase family.</text>
</comment>
<evidence type="ECO:0000313" key="5">
    <source>
        <dbReference type="EMBL" id="SLM17947.1"/>
    </source>
</evidence>
<sequence>MILQIIMKRNSDPIIAAENAVGYARMAGIYNGAGFEAYFSYANEIDDIVSIISENRPDLVLCGMDHLPDKIGDVSISHNVHKWFEEHHVNYVGSDPETIERALSKAALKRRWEENGIRTPAFVFVDGASQDYGSALERLVSLDAFPYIMKPENLGNSKGIDEDNIAWNADKLEPTLKRMRSRYGGAILVEHYLGAYPDVREITCAMIQGVEAMQCMPAQISFLQPKRFHLITTNDKDGHRTVMSPLESKMAASFVPFARAAFESAGMRDYARGDFFFADGKLWAIEINGQPMIPDRWFEGAVQFAGLSEAQYLVGIVAAGYRRLRSKNRIAGSLPEGAQALLKGTVLGGF</sequence>
<evidence type="ECO:0000256" key="3">
    <source>
        <dbReference type="PROSITE-ProRule" id="PRU00409"/>
    </source>
</evidence>
<keyword evidence="3" id="KW-0547">Nucleotide-binding</keyword>
<dbReference type="PANTHER" id="PTHR23132">
    <property type="entry name" value="D-ALANINE--D-ALANINE LIGASE"/>
    <property type="match status" value="1"/>
</dbReference>
<dbReference type="InterPro" id="IPR011095">
    <property type="entry name" value="Dala_Dala_lig_C"/>
</dbReference>
<accession>A0A3P3XNV5</accession>
<reference evidence="5" key="1">
    <citation type="submission" date="2017-02" db="EMBL/GenBank/DDBJ databases">
        <authorList>
            <person name="Regsiter A."/>
            <person name="William W."/>
        </authorList>
    </citation>
    <scope>NUCLEOTIDE SEQUENCE</scope>
    <source>
        <strain evidence="5">BdmA 4</strain>
    </source>
</reference>
<dbReference type="GO" id="GO:0008716">
    <property type="term" value="F:D-alanine-D-alanine ligase activity"/>
    <property type="evidence" value="ECO:0007669"/>
    <property type="project" value="UniProtKB-EC"/>
</dbReference>
<dbReference type="Gene3D" id="3.30.1490.20">
    <property type="entry name" value="ATP-grasp fold, A domain"/>
    <property type="match status" value="1"/>
</dbReference>
<dbReference type="EMBL" id="FWDO01000004">
    <property type="protein sequence ID" value="SLM17947.1"/>
    <property type="molecule type" value="Genomic_DNA"/>
</dbReference>
<dbReference type="InterPro" id="IPR013815">
    <property type="entry name" value="ATP_grasp_subdomain_1"/>
</dbReference>
<name>A0A3P3XNV5_9SPIR</name>
<dbReference type="Pfam" id="PF07478">
    <property type="entry name" value="Dala_Dala_lig_C"/>
    <property type="match status" value="1"/>
</dbReference>
<dbReference type="EC" id="6.3.2.4" evidence="5"/>
<dbReference type="PROSITE" id="PS50975">
    <property type="entry name" value="ATP_GRASP"/>
    <property type="match status" value="1"/>
</dbReference>
<dbReference type="AlphaFoldDB" id="A0A3P3XNV5"/>
<keyword evidence="2 5" id="KW-0436">Ligase</keyword>
<evidence type="ECO:0000256" key="1">
    <source>
        <dbReference type="ARBA" id="ARBA00010871"/>
    </source>
</evidence>
<evidence type="ECO:0000259" key="4">
    <source>
        <dbReference type="PROSITE" id="PS50975"/>
    </source>
</evidence>
<protein>
    <submittedName>
        <fullName evidence="5">Putative D-alanine--D-alanine ligase</fullName>
        <ecNumber evidence="5">6.3.2.4</ecNumber>
    </submittedName>
</protein>
<keyword evidence="3" id="KW-0067">ATP-binding</keyword>
<gene>
    <name evidence="5" type="ORF">SPIRO4BDMA_40519</name>
</gene>
<dbReference type="PANTHER" id="PTHR23132:SF23">
    <property type="entry name" value="D-ALANINE--D-ALANINE LIGASE B"/>
    <property type="match status" value="1"/>
</dbReference>
<proteinExistence type="inferred from homology"/>
<dbReference type="InterPro" id="IPR011761">
    <property type="entry name" value="ATP-grasp"/>
</dbReference>
<dbReference type="GO" id="GO:0005524">
    <property type="term" value="F:ATP binding"/>
    <property type="evidence" value="ECO:0007669"/>
    <property type="project" value="UniProtKB-UniRule"/>
</dbReference>
<organism evidence="5">
    <name type="scientific">uncultured spirochete</name>
    <dbReference type="NCBI Taxonomy" id="156406"/>
    <lineage>
        <taxon>Bacteria</taxon>
        <taxon>Pseudomonadati</taxon>
        <taxon>Spirochaetota</taxon>
        <taxon>Spirochaetia</taxon>
        <taxon>Spirochaetales</taxon>
        <taxon>environmental samples</taxon>
    </lineage>
</organism>
<evidence type="ECO:0000256" key="2">
    <source>
        <dbReference type="ARBA" id="ARBA00022598"/>
    </source>
</evidence>